<dbReference type="PANTHER" id="PTHR19328">
    <property type="entry name" value="HEDGEHOG-INTERACTING PROTEIN"/>
    <property type="match status" value="1"/>
</dbReference>
<feature type="domain" description="Glucose/Sorbosone dehydrogenase" evidence="2">
    <location>
        <begin position="95"/>
        <end position="381"/>
    </location>
</feature>
<dbReference type="RefSeq" id="WP_104978634.1">
    <property type="nucleotide sequence ID" value="NZ_CP012673.1"/>
</dbReference>
<dbReference type="InterPro" id="IPR011042">
    <property type="entry name" value="6-blade_b-propeller_TolB-like"/>
</dbReference>
<feature type="region of interest" description="Disordered" evidence="1">
    <location>
        <begin position="1"/>
        <end position="72"/>
    </location>
</feature>
<dbReference type="Gene3D" id="2.120.10.30">
    <property type="entry name" value="TolB, C-terminal domain"/>
    <property type="match status" value="1"/>
</dbReference>
<dbReference type="InterPro" id="IPR011041">
    <property type="entry name" value="Quinoprot_gluc/sorb_DH_b-prop"/>
</dbReference>
<dbReference type="Pfam" id="PF07995">
    <property type="entry name" value="GSDH"/>
    <property type="match status" value="1"/>
</dbReference>
<feature type="compositionally biased region" description="Low complexity" evidence="1">
    <location>
        <begin position="17"/>
        <end position="66"/>
    </location>
</feature>
<dbReference type="InterPro" id="IPR012938">
    <property type="entry name" value="Glc/Sorbosone_DH"/>
</dbReference>
<dbReference type="SUPFAM" id="SSF50952">
    <property type="entry name" value="Soluble quinoprotein glucose dehydrogenase"/>
    <property type="match status" value="1"/>
</dbReference>
<dbReference type="OrthoDB" id="9770043at2"/>
<organism evidence="3 4">
    <name type="scientific">Sorangium cellulosum</name>
    <name type="common">Polyangium cellulosum</name>
    <dbReference type="NCBI Taxonomy" id="56"/>
    <lineage>
        <taxon>Bacteria</taxon>
        <taxon>Pseudomonadati</taxon>
        <taxon>Myxococcota</taxon>
        <taxon>Polyangia</taxon>
        <taxon>Polyangiales</taxon>
        <taxon>Polyangiaceae</taxon>
        <taxon>Sorangium</taxon>
    </lineage>
</organism>
<gene>
    <name evidence="3" type="ORF">SOCE26_023120</name>
</gene>
<dbReference type="PANTHER" id="PTHR19328:SF75">
    <property type="entry name" value="ALDOSE SUGAR DEHYDROGENASE YLII"/>
    <property type="match status" value="1"/>
</dbReference>
<evidence type="ECO:0000313" key="3">
    <source>
        <dbReference type="EMBL" id="AUX40910.1"/>
    </source>
</evidence>
<accession>A0A2L0ENQ4</accession>
<dbReference type="AlphaFoldDB" id="A0A2L0ENQ4"/>
<name>A0A2L0ENQ4_SORCE</name>
<evidence type="ECO:0000256" key="1">
    <source>
        <dbReference type="SAM" id="MobiDB-lite"/>
    </source>
</evidence>
<dbReference type="EMBL" id="CP012673">
    <property type="protein sequence ID" value="AUX40910.1"/>
    <property type="molecule type" value="Genomic_DNA"/>
</dbReference>
<evidence type="ECO:0000259" key="2">
    <source>
        <dbReference type="Pfam" id="PF07995"/>
    </source>
</evidence>
<reference evidence="3 4" key="1">
    <citation type="submission" date="2015-09" db="EMBL/GenBank/DDBJ databases">
        <title>Sorangium comparison.</title>
        <authorList>
            <person name="Zaburannyi N."/>
            <person name="Bunk B."/>
            <person name="Overmann J."/>
            <person name="Mueller R."/>
        </authorList>
    </citation>
    <scope>NUCLEOTIDE SEQUENCE [LARGE SCALE GENOMIC DNA]</scope>
    <source>
        <strain evidence="3 4">So ce26</strain>
    </source>
</reference>
<dbReference type="Proteomes" id="UP000238348">
    <property type="component" value="Chromosome"/>
</dbReference>
<sequence>MQVAGPPEGPREGGAAGQATAESAAPPAQAGAASPAPAPAAPEGAPAPEATPAAGGARAAGGAPRADLARPAQCSGVPPLKLTLVASGFDQPTYVAAPPGDPARLVVIEKTGTLRLIKDGVIQPAPFLDVRSRVFQPTPNSEGGLLGLAFHPDYVKNGRFWIHYSSGPRGNVVIQEWKRGAPGGEAAHPEPVRTLVDVKHGAWNHVGGMLAFGKDGYLYAAIGDSARSPSPAADLTSKLGKILRIDVDDPARAPAGNMAGVEPLIWDYGLRNPWRFSFDRLTGDLYIGDVGQKAWEEILVEPPGQGRNDYGWEAMEGSHCYPPGAACKPRGVLPAVEHPRAEAGSIIGGYVYRGAKIPCLRGRYVYGDYVTGRFFSFVWDGKAANDRVELTSALRPNGLPSSFGEDAAGEIYVVMFNTGRIYRIDPG</sequence>
<protein>
    <recommendedName>
        <fullName evidence="2">Glucose/Sorbosone dehydrogenase domain-containing protein</fullName>
    </recommendedName>
</protein>
<evidence type="ECO:0000313" key="4">
    <source>
        <dbReference type="Proteomes" id="UP000238348"/>
    </source>
</evidence>
<proteinExistence type="predicted"/>